<dbReference type="AlphaFoldDB" id="A0A1W1HES3"/>
<dbReference type="EMBL" id="FWEV01000169">
    <property type="protein sequence ID" value="SLM30872.1"/>
    <property type="molecule type" value="Genomic_DNA"/>
</dbReference>
<sequence length="207" mass="24032">MEKIEIVREEIRKLTKEDFDKILYTLIKRNMNIHNYPGAPSIEDFLHDAIHDALTGRRTWREDLDIKTFLMNIVRSKISNFKEKKGIDKNAISIDQKFGDDDNIHDSILFSSTIGDSIGSVFSKPDYTKERNRIIDKMIGKENLDLKEQILLKVSNDSLLTRIVEYVFDNPGEPVRARNIAAGLNIDIKDVYNANKRLKRLLKDLIR</sequence>
<organism evidence="1 2">
    <name type="scientific">Desulfamplus magnetovallimortis</name>
    <dbReference type="NCBI Taxonomy" id="1246637"/>
    <lineage>
        <taxon>Bacteria</taxon>
        <taxon>Pseudomonadati</taxon>
        <taxon>Thermodesulfobacteriota</taxon>
        <taxon>Desulfobacteria</taxon>
        <taxon>Desulfobacterales</taxon>
        <taxon>Desulfobacteraceae</taxon>
        <taxon>Desulfamplus</taxon>
    </lineage>
</organism>
<protein>
    <submittedName>
        <fullName evidence="1">Uncharacterized protein</fullName>
    </submittedName>
</protein>
<name>A0A1W1HES3_9BACT</name>
<dbReference type="Proteomes" id="UP000191931">
    <property type="component" value="Unassembled WGS sequence"/>
</dbReference>
<keyword evidence="2" id="KW-1185">Reference proteome</keyword>
<evidence type="ECO:0000313" key="2">
    <source>
        <dbReference type="Proteomes" id="UP000191931"/>
    </source>
</evidence>
<reference evidence="1 2" key="1">
    <citation type="submission" date="2017-03" db="EMBL/GenBank/DDBJ databases">
        <authorList>
            <person name="Afonso C.L."/>
            <person name="Miller P.J."/>
            <person name="Scott M.A."/>
            <person name="Spackman E."/>
            <person name="Goraichik I."/>
            <person name="Dimitrov K.M."/>
            <person name="Suarez D.L."/>
            <person name="Swayne D.E."/>
        </authorList>
    </citation>
    <scope>NUCLEOTIDE SEQUENCE [LARGE SCALE GENOMIC DNA]</scope>
    <source>
        <strain evidence="1">PRJEB14757</strain>
    </source>
</reference>
<gene>
    <name evidence="1" type="ORF">MTBBW1_2500021</name>
</gene>
<dbReference type="STRING" id="1246637.MTBBW1_2500021"/>
<proteinExistence type="predicted"/>
<dbReference type="RefSeq" id="WP_080809446.1">
    <property type="nucleotide sequence ID" value="NZ_LT828567.1"/>
</dbReference>
<accession>A0A1W1HES3</accession>
<evidence type="ECO:0000313" key="1">
    <source>
        <dbReference type="EMBL" id="SLM30872.1"/>
    </source>
</evidence>